<accession>A0A4Z2F355</accession>
<feature type="region of interest" description="Disordered" evidence="1">
    <location>
        <begin position="279"/>
        <end position="607"/>
    </location>
</feature>
<reference evidence="3 4" key="1">
    <citation type="submission" date="2019-03" db="EMBL/GenBank/DDBJ databases">
        <title>First draft genome of Liparis tanakae, snailfish: a comprehensive survey of snailfish specific genes.</title>
        <authorList>
            <person name="Kim W."/>
            <person name="Song I."/>
            <person name="Jeong J.-H."/>
            <person name="Kim D."/>
            <person name="Kim S."/>
            <person name="Ryu S."/>
            <person name="Song J.Y."/>
            <person name="Lee S.K."/>
        </authorList>
    </citation>
    <scope>NUCLEOTIDE SEQUENCE [LARGE SCALE GENOMIC DNA]</scope>
    <source>
        <tissue evidence="3">Muscle</tissue>
    </source>
</reference>
<feature type="compositionally biased region" description="Low complexity" evidence="1">
    <location>
        <begin position="294"/>
        <end position="305"/>
    </location>
</feature>
<feature type="compositionally biased region" description="Low complexity" evidence="1">
    <location>
        <begin position="365"/>
        <end position="387"/>
    </location>
</feature>
<dbReference type="AlphaFoldDB" id="A0A4Z2F355"/>
<feature type="compositionally biased region" description="Basic and acidic residues" evidence="1">
    <location>
        <begin position="428"/>
        <end position="441"/>
    </location>
</feature>
<evidence type="ECO:0000256" key="1">
    <source>
        <dbReference type="SAM" id="MobiDB-lite"/>
    </source>
</evidence>
<dbReference type="InterPro" id="IPR047887">
    <property type="entry name" value="ARHGAP20_PH"/>
</dbReference>
<dbReference type="PANTHER" id="PTHR23179">
    <property type="entry name" value="T-CELL ACTIVATION RHO GTPASE ACTIVATING PROTEIN-RELATED"/>
    <property type="match status" value="1"/>
</dbReference>
<proteinExistence type="predicted"/>
<evidence type="ECO:0000313" key="3">
    <source>
        <dbReference type="EMBL" id="TNN35577.1"/>
    </source>
</evidence>
<feature type="compositionally biased region" description="Basic residues" evidence="1">
    <location>
        <begin position="25"/>
        <end position="35"/>
    </location>
</feature>
<dbReference type="OrthoDB" id="9994905at2759"/>
<keyword evidence="4" id="KW-1185">Reference proteome</keyword>
<feature type="compositionally biased region" description="Gly residues" evidence="1">
    <location>
        <begin position="200"/>
        <end position="212"/>
    </location>
</feature>
<feature type="region of interest" description="Disordered" evidence="1">
    <location>
        <begin position="241"/>
        <end position="261"/>
    </location>
</feature>
<feature type="compositionally biased region" description="Basic and acidic residues" evidence="1">
    <location>
        <begin position="573"/>
        <end position="597"/>
    </location>
</feature>
<sequence>MDSMAPRNGTVGQNRSGSLTGDGKKKMKTLARRRQSAPSLVISKALTRSRSTSRDRCRPPGGPESCVLVQAILAESPRRLLLGHAPTQLRTGLQSQERHLFLFTDMLLVAKARLDRALDLAGDPGLDPAWPHAPCRSPSLFKLKARVRLSDVWTAGCLDQGSVEDHRLWVTSRKDEPPYPLIGHECPFSIKMSHLRDGRSSGGGGLGGGLGGVPASPWGGPGGLGQGLPPDTLCQFILQPSMVAPGPAPPTDSSSSSLENDLTAFSEPRDAHLLLRLLPAGQPEPGRPRRRSEPAAAPSSAPGRGRPARKASYDAAVEGGEGEECLERGMSALQLKEVKEDGGQKGGARVQSGGRRKLKLDDSRSSPSSPATSPTGSSLSSLDSAFSQYSTGSAPLLPLFPSRPQVSPEREAPPLWPPPHGLHRKERRLSPRRCDDAHSEEAAEAAAHSEEDDPTGPGAAQHAARHATGSTPDRRRPGRPPSYQQALLQSSRGHEEPLTLRPPTPASQTGSEATRRLARSDGVPPPRGVFFAATLVLEGPRSSGGLRGSRPLPAAPRFSPSPSAPVRDYFSSQEERGRSQEEERERRRSEPRADHSDQLLPAEESYV</sequence>
<feature type="region of interest" description="Disordered" evidence="1">
    <location>
        <begin position="1"/>
        <end position="62"/>
    </location>
</feature>
<dbReference type="Pfam" id="PF22286">
    <property type="entry name" value="RHG20_PH"/>
    <property type="match status" value="1"/>
</dbReference>
<feature type="region of interest" description="Disordered" evidence="1">
    <location>
        <begin position="197"/>
        <end position="225"/>
    </location>
</feature>
<feature type="compositionally biased region" description="Polar residues" evidence="1">
    <location>
        <begin position="10"/>
        <end position="19"/>
    </location>
</feature>
<feature type="compositionally biased region" description="Polar residues" evidence="1">
    <location>
        <begin position="251"/>
        <end position="260"/>
    </location>
</feature>
<dbReference type="GO" id="GO:0005096">
    <property type="term" value="F:GTPase activator activity"/>
    <property type="evidence" value="ECO:0007669"/>
    <property type="project" value="TreeGrafter"/>
</dbReference>
<feature type="compositionally biased region" description="Low complexity" evidence="1">
    <location>
        <begin position="537"/>
        <end position="567"/>
    </location>
</feature>
<dbReference type="Proteomes" id="UP000314294">
    <property type="component" value="Unassembled WGS sequence"/>
</dbReference>
<comment type="caution">
    <text evidence="3">The sequence shown here is derived from an EMBL/GenBank/DDBJ whole genome shotgun (WGS) entry which is preliminary data.</text>
</comment>
<evidence type="ECO:0000313" key="4">
    <source>
        <dbReference type="Proteomes" id="UP000314294"/>
    </source>
</evidence>
<name>A0A4Z2F355_9TELE</name>
<evidence type="ECO:0000259" key="2">
    <source>
        <dbReference type="Pfam" id="PF22286"/>
    </source>
</evidence>
<feature type="domain" description="ARHGAP20 PH" evidence="2">
    <location>
        <begin position="82"/>
        <end position="117"/>
    </location>
</feature>
<gene>
    <name evidence="3" type="primary">ARHGAP20_2</name>
    <name evidence="3" type="ORF">EYF80_054260</name>
</gene>
<dbReference type="PANTHER" id="PTHR23179:SF28">
    <property type="entry name" value="RHO GTPASE-ACTIVATING PROTEIN 20"/>
    <property type="match status" value="1"/>
</dbReference>
<protein>
    <submittedName>
        <fullName evidence="3">Rho GTPase-activating protein 20</fullName>
    </submittedName>
</protein>
<dbReference type="EMBL" id="SRLO01001746">
    <property type="protein sequence ID" value="TNN35577.1"/>
    <property type="molecule type" value="Genomic_DNA"/>
</dbReference>
<feature type="compositionally biased region" description="Polar residues" evidence="1">
    <location>
        <begin position="482"/>
        <end position="491"/>
    </location>
</feature>
<organism evidence="3 4">
    <name type="scientific">Liparis tanakae</name>
    <name type="common">Tanaka's snailfish</name>
    <dbReference type="NCBI Taxonomy" id="230148"/>
    <lineage>
        <taxon>Eukaryota</taxon>
        <taxon>Metazoa</taxon>
        <taxon>Chordata</taxon>
        <taxon>Craniata</taxon>
        <taxon>Vertebrata</taxon>
        <taxon>Euteleostomi</taxon>
        <taxon>Actinopterygii</taxon>
        <taxon>Neopterygii</taxon>
        <taxon>Teleostei</taxon>
        <taxon>Neoteleostei</taxon>
        <taxon>Acanthomorphata</taxon>
        <taxon>Eupercaria</taxon>
        <taxon>Perciformes</taxon>
        <taxon>Cottioidei</taxon>
        <taxon>Cottales</taxon>
        <taxon>Liparidae</taxon>
        <taxon>Liparis</taxon>
    </lineage>
</organism>